<evidence type="ECO:0000256" key="1">
    <source>
        <dbReference type="ARBA" id="ARBA00001933"/>
    </source>
</evidence>
<accession>A0A1D7Y3S9</accession>
<sequence length="392" mass="41178">MTSIPHTAPGEPDPLRALGLEQLRRRTSMKWRTYPEDVLPLWVAEMDVSLAAPVVRAVTDALALGDTGYPAGTAYAEALAAFAAARWNWDGIAAERTAIVPDVMLGVVEMIKLVTGPGDPVIVNPPVYPPFFQFITHMDRRVAEAPLGAGLRIDLAKLEEAFREATAGRGRAAYLLCSPHNPTGTVHTAEELAAVAALAERYGVRVVADEIHAPLVAPGVTFVPYLSVPGAERGLSLMSASKGWNLAGLKAALALAGPKAGPDLDRLPEEVGHGPSHVGVLAHTAALREGTGWLDALLAGLEANRSLLAGLLAEHLPGIRLHPAEATYLAWLDCRALGLGDDPAQVFLDRGRVALSSGLPFGTGGAGHVRLNLATSPEILTEGVRRMAAALA</sequence>
<reference evidence="8" key="1">
    <citation type="submission" date="2016-09" db="EMBL/GenBank/DDBJ databases">
        <title>Streptomyces puniciscabiei strain:TW1S1 Genome sequencing and assembly.</title>
        <authorList>
            <person name="Kim M.-K."/>
            <person name="Kim S.B."/>
        </authorList>
    </citation>
    <scope>NUCLEOTIDE SEQUENCE [LARGE SCALE GENOMIC DNA]</scope>
    <source>
        <strain evidence="8">TW1S1</strain>
    </source>
</reference>
<proteinExistence type="inferred from homology"/>
<dbReference type="Pfam" id="PF00155">
    <property type="entry name" value="Aminotran_1_2"/>
    <property type="match status" value="1"/>
</dbReference>
<dbReference type="RefSeq" id="WP_069776896.1">
    <property type="nucleotide sequence ID" value="NZ_CP017248.1"/>
</dbReference>
<dbReference type="InterPro" id="IPR015424">
    <property type="entry name" value="PyrdxlP-dep_Trfase"/>
</dbReference>
<evidence type="ECO:0000256" key="3">
    <source>
        <dbReference type="ARBA" id="ARBA00022898"/>
    </source>
</evidence>
<protein>
    <recommendedName>
        <fullName evidence="2">cysteine-S-conjugate beta-lyase</fullName>
        <ecNumber evidence="2">4.4.1.13</ecNumber>
    </recommendedName>
</protein>
<dbReference type="EC" id="4.4.1.13" evidence="2"/>
<dbReference type="GO" id="GO:0030170">
    <property type="term" value="F:pyridoxal phosphate binding"/>
    <property type="evidence" value="ECO:0007669"/>
    <property type="project" value="InterPro"/>
</dbReference>
<organism evidence="7 8">
    <name type="scientific">Streptomyces fodineus</name>
    <dbReference type="NCBI Taxonomy" id="1904616"/>
    <lineage>
        <taxon>Bacteria</taxon>
        <taxon>Bacillati</taxon>
        <taxon>Actinomycetota</taxon>
        <taxon>Actinomycetes</taxon>
        <taxon>Kitasatosporales</taxon>
        <taxon>Streptomycetaceae</taxon>
        <taxon>Streptomyces</taxon>
    </lineage>
</organism>
<dbReference type="Proteomes" id="UP000094960">
    <property type="component" value="Chromosome"/>
</dbReference>
<dbReference type="InterPro" id="IPR015421">
    <property type="entry name" value="PyrdxlP-dep_Trfase_major"/>
</dbReference>
<dbReference type="CDD" id="cd00609">
    <property type="entry name" value="AAT_like"/>
    <property type="match status" value="1"/>
</dbReference>
<keyword evidence="3" id="KW-0663">Pyridoxal phosphate</keyword>
<evidence type="ECO:0000313" key="8">
    <source>
        <dbReference type="Proteomes" id="UP000094960"/>
    </source>
</evidence>
<dbReference type="GO" id="GO:0047804">
    <property type="term" value="F:cysteine-S-conjugate beta-lyase activity"/>
    <property type="evidence" value="ECO:0007669"/>
    <property type="project" value="UniProtKB-EC"/>
</dbReference>
<feature type="domain" description="Aminotransferase class I/classII large" evidence="6">
    <location>
        <begin position="75"/>
        <end position="386"/>
    </location>
</feature>
<dbReference type="InterPro" id="IPR004839">
    <property type="entry name" value="Aminotransferase_I/II_large"/>
</dbReference>
<evidence type="ECO:0000256" key="5">
    <source>
        <dbReference type="ARBA" id="ARBA00037974"/>
    </source>
</evidence>
<dbReference type="KEGG" id="spun:BFF78_03465"/>
<keyword evidence="4 7" id="KW-0456">Lyase</keyword>
<evidence type="ECO:0000256" key="2">
    <source>
        <dbReference type="ARBA" id="ARBA00012224"/>
    </source>
</evidence>
<evidence type="ECO:0000259" key="6">
    <source>
        <dbReference type="Pfam" id="PF00155"/>
    </source>
</evidence>
<dbReference type="Gene3D" id="3.40.640.10">
    <property type="entry name" value="Type I PLP-dependent aspartate aminotransferase-like (Major domain)"/>
    <property type="match status" value="1"/>
</dbReference>
<dbReference type="EMBL" id="CP017248">
    <property type="protein sequence ID" value="AOR30242.1"/>
    <property type="molecule type" value="Genomic_DNA"/>
</dbReference>
<dbReference type="AlphaFoldDB" id="A0A1D7Y3S9"/>
<evidence type="ECO:0000256" key="4">
    <source>
        <dbReference type="ARBA" id="ARBA00023239"/>
    </source>
</evidence>
<dbReference type="InterPro" id="IPR015422">
    <property type="entry name" value="PyrdxlP-dep_Trfase_small"/>
</dbReference>
<evidence type="ECO:0000313" key="7">
    <source>
        <dbReference type="EMBL" id="AOR30242.1"/>
    </source>
</evidence>
<gene>
    <name evidence="7" type="ORF">BFF78_03465</name>
</gene>
<comment type="similarity">
    <text evidence="5">Belongs to the class-II pyridoxal-phosphate-dependent aminotransferase family. MalY/PatB cystathionine beta-lyase subfamily.</text>
</comment>
<keyword evidence="8" id="KW-1185">Reference proteome</keyword>
<dbReference type="SUPFAM" id="SSF53383">
    <property type="entry name" value="PLP-dependent transferases"/>
    <property type="match status" value="1"/>
</dbReference>
<dbReference type="PANTHER" id="PTHR43525">
    <property type="entry name" value="PROTEIN MALY"/>
    <property type="match status" value="1"/>
</dbReference>
<name>A0A1D7Y3S9_9ACTN</name>
<dbReference type="InterPro" id="IPR051798">
    <property type="entry name" value="Class-II_PLP-Dep_Aminotrans"/>
</dbReference>
<dbReference type="Gene3D" id="3.90.1150.10">
    <property type="entry name" value="Aspartate Aminotransferase, domain 1"/>
    <property type="match status" value="1"/>
</dbReference>
<comment type="cofactor">
    <cofactor evidence="1">
        <name>pyridoxal 5'-phosphate</name>
        <dbReference type="ChEBI" id="CHEBI:597326"/>
    </cofactor>
</comment>
<dbReference type="PANTHER" id="PTHR43525:SF2">
    <property type="entry name" value="CYSTATHIONINE BETA-LYASE-RELATED"/>
    <property type="match status" value="1"/>
</dbReference>